<feature type="binding site" evidence="8">
    <location>
        <position position="374"/>
    </location>
    <ligand>
        <name>[4Fe-4S] cluster</name>
        <dbReference type="ChEBI" id="CHEBI:49883"/>
        <label>1</label>
    </ligand>
</feature>
<feature type="binding site" evidence="8">
    <location>
        <position position="371"/>
    </location>
    <ligand>
        <name>[4Fe-4S] cluster</name>
        <dbReference type="ChEBI" id="CHEBI:49883"/>
        <label>1</label>
    </ligand>
</feature>
<comment type="cofactor">
    <cofactor evidence="8">
        <name>[4Fe-4S] cluster</name>
        <dbReference type="ChEBI" id="CHEBI:49883"/>
    </cofactor>
    <text evidence="8">Binds 2 [4Fe-4S] clusters per subunit.</text>
</comment>
<dbReference type="Pfam" id="PF13375">
    <property type="entry name" value="RnfC_N"/>
    <property type="match status" value="1"/>
</dbReference>
<dbReference type="GO" id="GO:0005886">
    <property type="term" value="C:plasma membrane"/>
    <property type="evidence" value="ECO:0007669"/>
    <property type="project" value="UniProtKB-SubCell"/>
</dbReference>
<comment type="subcellular location">
    <subcellularLocation>
        <location evidence="8">Cell membrane</location>
        <topology evidence="8">Peripheral membrane protein</topology>
    </subcellularLocation>
</comment>
<proteinExistence type="inferred from homology"/>
<dbReference type="InterPro" id="IPR011538">
    <property type="entry name" value="Nuo51_FMN-bd"/>
</dbReference>
<dbReference type="HAMAP" id="MF_00461">
    <property type="entry name" value="RsxC_RnfC"/>
    <property type="match status" value="1"/>
</dbReference>
<keyword evidence="11" id="KW-1185">Reference proteome</keyword>
<dbReference type="GO" id="GO:0046872">
    <property type="term" value="F:metal ion binding"/>
    <property type="evidence" value="ECO:0007669"/>
    <property type="project" value="UniProtKB-KW"/>
</dbReference>
<feature type="binding site" evidence="8">
    <location>
        <position position="416"/>
    </location>
    <ligand>
        <name>[4Fe-4S] cluster</name>
        <dbReference type="ChEBI" id="CHEBI:49883"/>
        <label>2</label>
    </ligand>
</feature>
<dbReference type="GO" id="GO:0051539">
    <property type="term" value="F:4 iron, 4 sulfur cluster binding"/>
    <property type="evidence" value="ECO:0007669"/>
    <property type="project" value="UniProtKB-KW"/>
</dbReference>
<dbReference type="Gene3D" id="3.10.20.600">
    <property type="match status" value="1"/>
</dbReference>
<keyword evidence="7 8" id="KW-0411">Iron-sulfur</keyword>
<keyword evidence="8" id="KW-0472">Membrane</keyword>
<gene>
    <name evidence="8" type="primary">rnfC</name>
    <name evidence="10" type="ORF">SAMN04488579_12216</name>
</gene>
<dbReference type="InterPro" id="IPR010208">
    <property type="entry name" value="Ion_transpt_RnfC/RsxC"/>
</dbReference>
<evidence type="ECO:0000256" key="4">
    <source>
        <dbReference type="ARBA" id="ARBA00022737"/>
    </source>
</evidence>
<sequence>MSTAEKKRTFRGGIHPSYNKERTADVSAKVARVPETVVIPMSLHIGAPCTPVVKKGEAVTLGQKIGEANGFVSAPIHSSVSGKVISVEERPHPNGDNVMSVVIESDGLDTPCLEITPYGDFQNYEPKAIIDIIHDAGIVGMGGATFPTHVKLSIPPDKQVDTLILNGAECEPYLTADDHLMNLKPQKVVEGLRIAMRAVGVTTGYVGVEANKPEAIRKLREVVSEDGTITVIELATKYPQGAEKQLITAVTGREVPSGGLPADAGVVVLNVGTAAQIAETFETGMPLYKRLLTCTGDAVKDARTLEVRIGTMYQDVIDQCGGFERKPEKVISGGPMMGVTLFQTDVPVMKGTSGILCLSHEAAAISEPSNCIRCGKCASVCPIHLQPLYLSAYSLKESWEKCEAYHALDCIECGSCAYTCPAKRTLVSDIRVAKRQIMAARKKN</sequence>
<organism evidence="10 11">
    <name type="scientific">Eubacterium barkeri</name>
    <name type="common">Clostridium barkeri</name>
    <dbReference type="NCBI Taxonomy" id="1528"/>
    <lineage>
        <taxon>Bacteria</taxon>
        <taxon>Bacillati</taxon>
        <taxon>Bacillota</taxon>
        <taxon>Clostridia</taxon>
        <taxon>Eubacteriales</taxon>
        <taxon>Eubacteriaceae</taxon>
        <taxon>Eubacterium</taxon>
    </lineage>
</organism>
<feature type="binding site" evidence="8">
    <location>
        <position position="381"/>
    </location>
    <ligand>
        <name>[4Fe-4S] cluster</name>
        <dbReference type="ChEBI" id="CHEBI:49883"/>
        <label>2</label>
    </ligand>
</feature>
<dbReference type="InterPro" id="IPR037225">
    <property type="entry name" value="Nuo51_FMN-bd_sf"/>
</dbReference>
<dbReference type="PROSITE" id="PS00198">
    <property type="entry name" value="4FE4S_FER_1"/>
    <property type="match status" value="2"/>
</dbReference>
<dbReference type="RefSeq" id="WP_090246553.1">
    <property type="nucleotide sequence ID" value="NZ_FNOU01000022.1"/>
</dbReference>
<dbReference type="Pfam" id="PF12838">
    <property type="entry name" value="Fer4_7"/>
    <property type="match status" value="1"/>
</dbReference>
<dbReference type="GO" id="GO:0022900">
    <property type="term" value="P:electron transport chain"/>
    <property type="evidence" value="ECO:0007669"/>
    <property type="project" value="UniProtKB-UniRule"/>
</dbReference>
<reference evidence="11" key="1">
    <citation type="submission" date="2016-10" db="EMBL/GenBank/DDBJ databases">
        <authorList>
            <person name="Varghese N."/>
            <person name="Submissions S."/>
        </authorList>
    </citation>
    <scope>NUCLEOTIDE SEQUENCE [LARGE SCALE GENOMIC DNA]</scope>
    <source>
        <strain evidence="11">VPI 5359</strain>
    </source>
</reference>
<dbReference type="Gene3D" id="3.30.70.20">
    <property type="match status" value="1"/>
</dbReference>
<dbReference type="OrthoDB" id="9767754at2"/>
<dbReference type="Pfam" id="PF10531">
    <property type="entry name" value="SLBB"/>
    <property type="match status" value="1"/>
</dbReference>
<dbReference type="PANTHER" id="PTHR43034:SF2">
    <property type="entry name" value="ION-TRANSLOCATING OXIDOREDUCTASE COMPLEX SUBUNIT C"/>
    <property type="match status" value="1"/>
</dbReference>
<accession>A0A1H3IDP1</accession>
<feature type="domain" description="4Fe-4S ferredoxin-type" evidence="9">
    <location>
        <begin position="361"/>
        <end position="393"/>
    </location>
</feature>
<comment type="subunit">
    <text evidence="8">The complex is composed of six subunits: RnfA, RnfB, RnfC, RnfD, RnfE and RnfG.</text>
</comment>
<dbReference type="NCBIfam" id="TIGR01945">
    <property type="entry name" value="rnfC"/>
    <property type="match status" value="1"/>
</dbReference>
<dbReference type="SUPFAM" id="SSF46548">
    <property type="entry name" value="alpha-helical ferredoxin"/>
    <property type="match status" value="1"/>
</dbReference>
<evidence type="ECO:0000313" key="10">
    <source>
        <dbReference type="EMBL" id="SDY24974.1"/>
    </source>
</evidence>
<evidence type="ECO:0000256" key="3">
    <source>
        <dbReference type="ARBA" id="ARBA00022723"/>
    </source>
</evidence>
<keyword evidence="3 8" id="KW-0479">Metal-binding</keyword>
<name>A0A1H3IDP1_EUBBA</name>
<evidence type="ECO:0000256" key="5">
    <source>
        <dbReference type="ARBA" id="ARBA00022982"/>
    </source>
</evidence>
<evidence type="ECO:0000313" key="11">
    <source>
        <dbReference type="Proteomes" id="UP000199652"/>
    </source>
</evidence>
<dbReference type="EC" id="7.-.-.-" evidence="8"/>
<dbReference type="InterPro" id="IPR019554">
    <property type="entry name" value="Soluble_ligand-bd"/>
</dbReference>
<feature type="binding site" evidence="8">
    <location>
        <position position="377"/>
    </location>
    <ligand>
        <name>[4Fe-4S] cluster</name>
        <dbReference type="ChEBI" id="CHEBI:49883"/>
        <label>1</label>
    </ligand>
</feature>
<comment type="function">
    <text evidence="8">Part of a membrane-bound complex that couples electron transfer with translocation of ions across the membrane.</text>
</comment>
<evidence type="ECO:0000256" key="7">
    <source>
        <dbReference type="ARBA" id="ARBA00023014"/>
    </source>
</evidence>
<dbReference type="InterPro" id="IPR026902">
    <property type="entry name" value="RnfC_N"/>
</dbReference>
<keyword evidence="8" id="KW-1278">Translocase</keyword>
<keyword evidence="8" id="KW-1003">Cell membrane</keyword>
<feature type="domain" description="4Fe-4S ferredoxin-type" evidence="9">
    <location>
        <begin position="401"/>
        <end position="430"/>
    </location>
</feature>
<keyword evidence="6 8" id="KW-0408">Iron</keyword>
<dbReference type="Gene3D" id="3.40.50.11540">
    <property type="entry name" value="NADH-ubiquinone oxidoreductase 51kDa subunit"/>
    <property type="match status" value="1"/>
</dbReference>
<dbReference type="Proteomes" id="UP000199652">
    <property type="component" value="Unassembled WGS sequence"/>
</dbReference>
<evidence type="ECO:0000256" key="2">
    <source>
        <dbReference type="ARBA" id="ARBA00022485"/>
    </source>
</evidence>
<dbReference type="STRING" id="1528.SAMN04488579_12216"/>
<feature type="binding site" evidence="8">
    <location>
        <position position="413"/>
    </location>
    <ligand>
        <name>[4Fe-4S] cluster</name>
        <dbReference type="ChEBI" id="CHEBI:49883"/>
        <label>2</label>
    </ligand>
</feature>
<evidence type="ECO:0000256" key="8">
    <source>
        <dbReference type="HAMAP-Rule" id="MF_00461"/>
    </source>
</evidence>
<dbReference type="EMBL" id="FNOU01000022">
    <property type="protein sequence ID" value="SDY24974.1"/>
    <property type="molecule type" value="Genomic_DNA"/>
</dbReference>
<keyword evidence="5 8" id="KW-0249">Electron transport</keyword>
<dbReference type="InterPro" id="IPR017896">
    <property type="entry name" value="4Fe4S_Fe-S-bd"/>
</dbReference>
<keyword evidence="2 8" id="KW-0004">4Fe-4S</keyword>
<dbReference type="SUPFAM" id="SSF142019">
    <property type="entry name" value="Nqo1 FMN-binding domain-like"/>
    <property type="match status" value="1"/>
</dbReference>
<dbReference type="PROSITE" id="PS51379">
    <property type="entry name" value="4FE4S_FER_2"/>
    <property type="match status" value="2"/>
</dbReference>
<protein>
    <recommendedName>
        <fullName evidence="8">Ion-translocating oxidoreductase complex subunit C</fullName>
        <ecNumber evidence="8">7.-.-.-</ecNumber>
    </recommendedName>
    <alternativeName>
        <fullName evidence="8">Rnf electron transport complex subunit C</fullName>
    </alternativeName>
</protein>
<dbReference type="GO" id="GO:0009055">
    <property type="term" value="F:electron transfer activity"/>
    <property type="evidence" value="ECO:0007669"/>
    <property type="project" value="InterPro"/>
</dbReference>
<dbReference type="InterPro" id="IPR017900">
    <property type="entry name" value="4Fe4S_Fe_S_CS"/>
</dbReference>
<dbReference type="Pfam" id="PF01512">
    <property type="entry name" value="Complex1_51K"/>
    <property type="match status" value="1"/>
</dbReference>
<evidence type="ECO:0000256" key="1">
    <source>
        <dbReference type="ARBA" id="ARBA00022448"/>
    </source>
</evidence>
<feature type="binding site" evidence="8">
    <location>
        <position position="410"/>
    </location>
    <ligand>
        <name>[4Fe-4S] cluster</name>
        <dbReference type="ChEBI" id="CHEBI:49883"/>
        <label>2</label>
    </ligand>
</feature>
<feature type="binding site" evidence="8">
    <location>
        <position position="420"/>
    </location>
    <ligand>
        <name>[4Fe-4S] cluster</name>
        <dbReference type="ChEBI" id="CHEBI:49883"/>
        <label>1</label>
    </ligand>
</feature>
<evidence type="ECO:0000259" key="9">
    <source>
        <dbReference type="PROSITE" id="PS51379"/>
    </source>
</evidence>
<dbReference type="AlphaFoldDB" id="A0A1H3IDP1"/>
<evidence type="ECO:0000256" key="6">
    <source>
        <dbReference type="ARBA" id="ARBA00023004"/>
    </source>
</evidence>
<keyword evidence="1 8" id="KW-0813">Transport</keyword>
<dbReference type="NCBIfam" id="NF003454">
    <property type="entry name" value="PRK05035.1"/>
    <property type="match status" value="1"/>
</dbReference>
<comment type="similarity">
    <text evidence="8">Belongs to the 4Fe4S bacterial-type ferredoxin family. RnfC subfamily.</text>
</comment>
<dbReference type="PANTHER" id="PTHR43034">
    <property type="entry name" value="ION-TRANSLOCATING OXIDOREDUCTASE COMPLEX SUBUNIT C"/>
    <property type="match status" value="1"/>
</dbReference>
<keyword evidence="4 8" id="KW-0677">Repeat</keyword>